<dbReference type="EMBL" id="JAKROA010000019">
    <property type="protein sequence ID" value="KAL5103290.1"/>
    <property type="molecule type" value="Genomic_DNA"/>
</dbReference>
<reference evidence="1 2" key="1">
    <citation type="journal article" date="2022" name="Front. Cell. Infect. Microbiol.">
        <title>The Genomes of Two Strains of Taenia crassiceps the Animal Model for the Study of Human Cysticercosis.</title>
        <authorList>
            <person name="Bobes R.J."/>
            <person name="Estrada K."/>
            <person name="Rios-Valencia D.G."/>
            <person name="Calderon-Gallegos A."/>
            <person name="de la Torre P."/>
            <person name="Carrero J.C."/>
            <person name="Sanchez-Flores A."/>
            <person name="Laclette J.P."/>
        </authorList>
    </citation>
    <scope>NUCLEOTIDE SEQUENCE [LARGE SCALE GENOMIC DNA]</scope>
    <source>
        <strain evidence="1">WFUcys</strain>
    </source>
</reference>
<proteinExistence type="predicted"/>
<dbReference type="Proteomes" id="UP001651158">
    <property type="component" value="Unassembled WGS sequence"/>
</dbReference>
<sequence>MFCVQKGNLAHGITDNSSPTKGSTVKQLPYYVASLFEHCSISFFGNLSLQPLHESRLHLYSTNSHVIQASSDIPDPGESPTLKATLFTVHRKLWNQIAFSSSWGTPVILTTNANAPTDL</sequence>
<accession>A0ABR4Q0W8</accession>
<name>A0ABR4Q0W8_9CEST</name>
<keyword evidence="2" id="KW-1185">Reference proteome</keyword>
<protein>
    <submittedName>
        <fullName evidence="1">Uncharacterized protein</fullName>
    </submittedName>
</protein>
<comment type="caution">
    <text evidence="1">The sequence shown here is derived from an EMBL/GenBank/DDBJ whole genome shotgun (WGS) entry which is preliminary data.</text>
</comment>
<evidence type="ECO:0000313" key="2">
    <source>
        <dbReference type="Proteomes" id="UP001651158"/>
    </source>
</evidence>
<gene>
    <name evidence="1" type="ORF">TcWFU_008909</name>
</gene>
<evidence type="ECO:0000313" key="1">
    <source>
        <dbReference type="EMBL" id="KAL5103290.1"/>
    </source>
</evidence>
<organism evidence="1 2">
    <name type="scientific">Taenia crassiceps</name>
    <dbReference type="NCBI Taxonomy" id="6207"/>
    <lineage>
        <taxon>Eukaryota</taxon>
        <taxon>Metazoa</taxon>
        <taxon>Spiralia</taxon>
        <taxon>Lophotrochozoa</taxon>
        <taxon>Platyhelminthes</taxon>
        <taxon>Cestoda</taxon>
        <taxon>Eucestoda</taxon>
        <taxon>Cyclophyllidea</taxon>
        <taxon>Taeniidae</taxon>
        <taxon>Taenia</taxon>
    </lineage>
</organism>